<feature type="region of interest" description="Disordered" evidence="2">
    <location>
        <begin position="132"/>
        <end position="167"/>
    </location>
</feature>
<evidence type="ECO:0000256" key="2">
    <source>
        <dbReference type="SAM" id="MobiDB-lite"/>
    </source>
</evidence>
<organism evidence="4 5">
    <name type="scientific">Rhipicephalus microplus</name>
    <name type="common">Cattle tick</name>
    <name type="synonym">Boophilus microplus</name>
    <dbReference type="NCBI Taxonomy" id="6941"/>
    <lineage>
        <taxon>Eukaryota</taxon>
        <taxon>Metazoa</taxon>
        <taxon>Ecdysozoa</taxon>
        <taxon>Arthropoda</taxon>
        <taxon>Chelicerata</taxon>
        <taxon>Arachnida</taxon>
        <taxon>Acari</taxon>
        <taxon>Parasitiformes</taxon>
        <taxon>Ixodida</taxon>
        <taxon>Ixodoidea</taxon>
        <taxon>Ixodidae</taxon>
        <taxon>Rhipicephalinae</taxon>
        <taxon>Rhipicephalus</taxon>
        <taxon>Boophilus</taxon>
    </lineage>
</organism>
<dbReference type="InterPro" id="IPR021935">
    <property type="entry name" value="SGSM1/2_RBD"/>
</dbReference>
<reference evidence="4" key="2">
    <citation type="submission" date="2021-09" db="EMBL/GenBank/DDBJ databases">
        <authorList>
            <person name="Jia N."/>
            <person name="Wang J."/>
            <person name="Shi W."/>
            <person name="Du L."/>
            <person name="Sun Y."/>
            <person name="Zhan W."/>
            <person name="Jiang J."/>
            <person name="Wang Q."/>
            <person name="Zhang B."/>
            <person name="Ji P."/>
            <person name="Sakyi L.B."/>
            <person name="Cui X."/>
            <person name="Yuan T."/>
            <person name="Jiang B."/>
            <person name="Yang W."/>
            <person name="Lam T.T.-Y."/>
            <person name="Chang Q."/>
            <person name="Ding S."/>
            <person name="Wang X."/>
            <person name="Zhu J."/>
            <person name="Ruan X."/>
            <person name="Zhao L."/>
            <person name="Wei J."/>
            <person name="Que T."/>
            <person name="Du C."/>
            <person name="Cheng J."/>
            <person name="Dai P."/>
            <person name="Han X."/>
            <person name="Huang E."/>
            <person name="Gao Y."/>
            <person name="Liu J."/>
            <person name="Shao H."/>
            <person name="Ye R."/>
            <person name="Li L."/>
            <person name="Wei W."/>
            <person name="Wang X."/>
            <person name="Wang C."/>
            <person name="Huo Q."/>
            <person name="Li W."/>
            <person name="Guo W."/>
            <person name="Chen H."/>
            <person name="Chen S."/>
            <person name="Zhou L."/>
            <person name="Zhou L."/>
            <person name="Ni X."/>
            <person name="Tian J."/>
            <person name="Zhou Y."/>
            <person name="Sheng Y."/>
            <person name="Liu T."/>
            <person name="Pan Y."/>
            <person name="Xia L."/>
            <person name="Li J."/>
            <person name="Zhao F."/>
            <person name="Cao W."/>
        </authorList>
    </citation>
    <scope>NUCLEOTIDE SEQUENCE</scope>
    <source>
        <strain evidence="4">Rmic-2018</strain>
        <tissue evidence="4">Larvae</tissue>
    </source>
</reference>
<dbReference type="EMBL" id="JABSTU010000001">
    <property type="protein sequence ID" value="KAH8042599.1"/>
    <property type="molecule type" value="Genomic_DNA"/>
</dbReference>
<evidence type="ECO:0000259" key="3">
    <source>
        <dbReference type="Pfam" id="PF12068"/>
    </source>
</evidence>
<evidence type="ECO:0000313" key="5">
    <source>
        <dbReference type="Proteomes" id="UP000821866"/>
    </source>
</evidence>
<feature type="region of interest" description="Disordered" evidence="2">
    <location>
        <begin position="659"/>
        <end position="679"/>
    </location>
</feature>
<dbReference type="GO" id="GO:0005096">
    <property type="term" value="F:GTPase activator activity"/>
    <property type="evidence" value="ECO:0007669"/>
    <property type="project" value="UniProtKB-KW"/>
</dbReference>
<feature type="compositionally biased region" description="Low complexity" evidence="2">
    <location>
        <begin position="494"/>
        <end position="505"/>
    </location>
</feature>
<dbReference type="InterPro" id="IPR035969">
    <property type="entry name" value="Rab-GAP_TBC_sf"/>
</dbReference>
<dbReference type="VEuPathDB" id="VectorBase:LOC119167945"/>
<comment type="caution">
    <text evidence="4">The sequence shown here is derived from an EMBL/GenBank/DDBJ whole genome shotgun (WGS) entry which is preliminary data.</text>
</comment>
<feature type="region of interest" description="Disordered" evidence="2">
    <location>
        <begin position="59"/>
        <end position="79"/>
    </location>
</feature>
<feature type="domain" description="Small G protein signalling modulator 1/2 Rab-binding" evidence="3">
    <location>
        <begin position="245"/>
        <end position="439"/>
    </location>
</feature>
<dbReference type="InterPro" id="IPR037745">
    <property type="entry name" value="SGSM1/2"/>
</dbReference>
<reference evidence="4" key="1">
    <citation type="journal article" date="2020" name="Cell">
        <title>Large-Scale Comparative Analyses of Tick Genomes Elucidate Their Genetic Diversity and Vector Capacities.</title>
        <authorList>
            <consortium name="Tick Genome and Microbiome Consortium (TIGMIC)"/>
            <person name="Jia N."/>
            <person name="Wang J."/>
            <person name="Shi W."/>
            <person name="Du L."/>
            <person name="Sun Y."/>
            <person name="Zhan W."/>
            <person name="Jiang J.F."/>
            <person name="Wang Q."/>
            <person name="Zhang B."/>
            <person name="Ji P."/>
            <person name="Bell-Sakyi L."/>
            <person name="Cui X.M."/>
            <person name="Yuan T.T."/>
            <person name="Jiang B.G."/>
            <person name="Yang W.F."/>
            <person name="Lam T.T."/>
            <person name="Chang Q.C."/>
            <person name="Ding S.J."/>
            <person name="Wang X.J."/>
            <person name="Zhu J.G."/>
            <person name="Ruan X.D."/>
            <person name="Zhao L."/>
            <person name="Wei J.T."/>
            <person name="Ye R.Z."/>
            <person name="Que T.C."/>
            <person name="Du C.H."/>
            <person name="Zhou Y.H."/>
            <person name="Cheng J.X."/>
            <person name="Dai P.F."/>
            <person name="Guo W.B."/>
            <person name="Han X.H."/>
            <person name="Huang E.J."/>
            <person name="Li L.F."/>
            <person name="Wei W."/>
            <person name="Gao Y.C."/>
            <person name="Liu J.Z."/>
            <person name="Shao H.Z."/>
            <person name="Wang X."/>
            <person name="Wang C.C."/>
            <person name="Yang T.C."/>
            <person name="Huo Q.B."/>
            <person name="Li W."/>
            <person name="Chen H.Y."/>
            <person name="Chen S.E."/>
            <person name="Zhou L.G."/>
            <person name="Ni X.B."/>
            <person name="Tian J.H."/>
            <person name="Sheng Y."/>
            <person name="Liu T."/>
            <person name="Pan Y.S."/>
            <person name="Xia L.Y."/>
            <person name="Li J."/>
            <person name="Zhao F."/>
            <person name="Cao W.C."/>
        </authorList>
    </citation>
    <scope>NUCLEOTIDE SEQUENCE</scope>
    <source>
        <strain evidence="4">Rmic-2018</strain>
    </source>
</reference>
<name>A0A9J6F8V2_RHIMP</name>
<keyword evidence="5" id="KW-1185">Reference proteome</keyword>
<feature type="compositionally biased region" description="Polar residues" evidence="2">
    <location>
        <begin position="662"/>
        <end position="671"/>
    </location>
</feature>
<dbReference type="SUPFAM" id="SSF47923">
    <property type="entry name" value="Ypt/Rab-GAP domain of gyp1p"/>
    <property type="match status" value="1"/>
</dbReference>
<dbReference type="Gene3D" id="2.30.29.230">
    <property type="match status" value="1"/>
</dbReference>
<keyword evidence="1" id="KW-0343">GTPase activation</keyword>
<protein>
    <recommendedName>
        <fullName evidence="3">Small G protein signalling modulator 1/2 Rab-binding domain-containing protein</fullName>
    </recommendedName>
</protein>
<dbReference type="CDD" id="cd15784">
    <property type="entry name" value="PH_RUTBC"/>
    <property type="match status" value="1"/>
</dbReference>
<dbReference type="Proteomes" id="UP000821866">
    <property type="component" value="Chromosome 1"/>
</dbReference>
<proteinExistence type="predicted"/>
<dbReference type="Pfam" id="PF12068">
    <property type="entry name" value="PH_RBD"/>
    <property type="match status" value="1"/>
</dbReference>
<gene>
    <name evidence="4" type="ORF">HPB51_024820</name>
</gene>
<evidence type="ECO:0000313" key="4">
    <source>
        <dbReference type="EMBL" id="KAH8042599.1"/>
    </source>
</evidence>
<evidence type="ECO:0000256" key="1">
    <source>
        <dbReference type="ARBA" id="ARBA00022468"/>
    </source>
</evidence>
<dbReference type="AlphaFoldDB" id="A0A9J6F8V2"/>
<sequence>MKGGDSRLKEKLLIWAELVATQKEMGPCALDYSKMKTQDHFWTDPPADELVQRHRLSSGLPASASAGGTTGTPPPTRRLGLQKDILKLPEADLVNCKTRGGLPTHLNVHVFLLFKEAEEHFAKHAVGQQKVSVRLGRKAPSAKSDEPRATGVDGQKRLRGSPSGVPESICLPTPDTAHENLSGDFARDATVNIRYRCRRDLRGTTGGSSSEESSVGRVVGASVGGGCDRLARDYVESLHQNARSTLLYGKNNVHVQPRCHAGEPLPGYLSLHQQGGTQLVLKWTPNQLMNGTTSADSSSGDSLGSSQDKRLSSGADIEAQIAEFFPHNRLYQANLRYLRIDVAVGFFISMECLSSSIYWEYALSVNMEDIVYLHCHQQGDSGGTLVLVGQDGVQRPPMHFPRGGHLLAFLSCLENGLLPNGQLDPPLWTQQSGTGKVFPRLRRRRAAQGEEEEGSTDFVFRVITSLRPHSLEDLLEGGPVAVATTEAARANRLLEARSSSSRSSESPPPEEESPGPRAQGQSLQLLCDTMKKQIISRAFYGWLAHCRHLRTVRTHLSGLVHSTIVSGEGAETGLTQAVWQRLSASGRLDDPQQLHRLVYFGGIEHEVRHLVWPYLLGHYALSSMPKERQERDASTQAQYEATLSEWLAAEAMVRHREGLHTKLSSESTTSEIPLIGGHP</sequence>
<accession>A0A9J6F8V2</accession>
<feature type="region of interest" description="Disordered" evidence="2">
    <location>
        <begin position="494"/>
        <end position="520"/>
    </location>
</feature>